<gene>
    <name evidence="2" type="ORF">IscW_ISCW021716</name>
</gene>
<feature type="region of interest" description="Disordered" evidence="1">
    <location>
        <begin position="1"/>
        <end position="89"/>
    </location>
</feature>
<reference evidence="2 4" key="1">
    <citation type="submission" date="2008-03" db="EMBL/GenBank/DDBJ databases">
        <title>Annotation of Ixodes scapularis.</title>
        <authorList>
            <consortium name="Ixodes scapularis Genome Project Consortium"/>
            <person name="Caler E."/>
            <person name="Hannick L.I."/>
            <person name="Bidwell S."/>
            <person name="Joardar V."/>
            <person name="Thiagarajan M."/>
            <person name="Amedeo P."/>
            <person name="Galinsky K.J."/>
            <person name="Schobel S."/>
            <person name="Inman J."/>
            <person name="Hostetler J."/>
            <person name="Miller J."/>
            <person name="Hammond M."/>
            <person name="Megy K."/>
            <person name="Lawson D."/>
            <person name="Kodira C."/>
            <person name="Sutton G."/>
            <person name="Meyer J."/>
            <person name="Hill C.A."/>
            <person name="Birren B."/>
            <person name="Nene V."/>
            <person name="Collins F."/>
            <person name="Alarcon-Chaidez F."/>
            <person name="Wikel S."/>
            <person name="Strausberg R."/>
        </authorList>
    </citation>
    <scope>NUCLEOTIDE SEQUENCE [LARGE SCALE GENOMIC DNA]</scope>
    <source>
        <strain evidence="4">Wikel</strain>
        <strain evidence="2">Wikel colony</strain>
    </source>
</reference>
<protein>
    <submittedName>
        <fullName evidence="2 3">Uncharacterized protein</fullName>
    </submittedName>
</protein>
<evidence type="ECO:0000313" key="4">
    <source>
        <dbReference type="Proteomes" id="UP000001555"/>
    </source>
</evidence>
<dbReference type="PaxDb" id="6945-B7Q654"/>
<dbReference type="VEuPathDB" id="VectorBase:ISCW021716"/>
<evidence type="ECO:0000313" key="3">
    <source>
        <dbReference type="EnsemblMetazoa" id="ISCW021716-PA"/>
    </source>
</evidence>
<dbReference type="InParanoid" id="B7Q654"/>
<dbReference type="EMBL" id="DS865928">
    <property type="protein sequence ID" value="EEC14326.1"/>
    <property type="molecule type" value="Genomic_DNA"/>
</dbReference>
<evidence type="ECO:0000256" key="1">
    <source>
        <dbReference type="SAM" id="MobiDB-lite"/>
    </source>
</evidence>
<dbReference type="Proteomes" id="UP000001555">
    <property type="component" value="Unassembled WGS sequence"/>
</dbReference>
<dbReference type="VEuPathDB" id="VectorBase:ISCI021716"/>
<dbReference type="HOGENOM" id="CLU_2457289_0_0_1"/>
<dbReference type="EnsemblMetazoa" id="ISCW021716-RA">
    <property type="protein sequence ID" value="ISCW021716-PA"/>
    <property type="gene ID" value="ISCW021716"/>
</dbReference>
<dbReference type="EMBL" id="ABJB010165415">
    <property type="status" value="NOT_ANNOTATED_CDS"/>
    <property type="molecule type" value="Genomic_DNA"/>
</dbReference>
<dbReference type="AlphaFoldDB" id="B7Q654"/>
<feature type="compositionally biased region" description="Pro residues" evidence="1">
    <location>
        <begin position="1"/>
        <end position="12"/>
    </location>
</feature>
<proteinExistence type="predicted"/>
<name>B7Q654_IXOSC</name>
<reference evidence="3" key="2">
    <citation type="submission" date="2020-05" db="UniProtKB">
        <authorList>
            <consortium name="EnsemblMetazoa"/>
        </authorList>
    </citation>
    <scope>IDENTIFICATION</scope>
    <source>
        <strain evidence="3">wikel</strain>
    </source>
</reference>
<sequence>MTETSDPPPPRPRGGEQRESELSPSKDTQFPFRTAIEEKAKSTDCYEKGSCPPGRATAYGRPSPFDGGHLLPRGRRATSARTCALYRSQ</sequence>
<organism>
    <name type="scientific">Ixodes scapularis</name>
    <name type="common">Black-legged tick</name>
    <name type="synonym">Deer tick</name>
    <dbReference type="NCBI Taxonomy" id="6945"/>
    <lineage>
        <taxon>Eukaryota</taxon>
        <taxon>Metazoa</taxon>
        <taxon>Ecdysozoa</taxon>
        <taxon>Arthropoda</taxon>
        <taxon>Chelicerata</taxon>
        <taxon>Arachnida</taxon>
        <taxon>Acari</taxon>
        <taxon>Parasitiformes</taxon>
        <taxon>Ixodida</taxon>
        <taxon>Ixodoidea</taxon>
        <taxon>Ixodidae</taxon>
        <taxon>Ixodinae</taxon>
        <taxon>Ixodes</taxon>
    </lineage>
</organism>
<feature type="compositionally biased region" description="Basic and acidic residues" evidence="1">
    <location>
        <begin position="35"/>
        <end position="47"/>
    </location>
</feature>
<evidence type="ECO:0000313" key="2">
    <source>
        <dbReference type="EMBL" id="EEC14326.1"/>
    </source>
</evidence>
<accession>B7Q654</accession>
<keyword evidence="4" id="KW-1185">Reference proteome</keyword>